<reference evidence="2 3" key="1">
    <citation type="submission" date="2020-08" db="EMBL/GenBank/DDBJ databases">
        <title>Genome public.</title>
        <authorList>
            <person name="Liu C."/>
            <person name="Sun Q."/>
        </authorList>
    </citation>
    <scope>NUCLEOTIDE SEQUENCE [LARGE SCALE GENOMIC DNA]</scope>
    <source>
        <strain evidence="2 3">BX3</strain>
    </source>
</reference>
<dbReference type="CDD" id="cd00267">
    <property type="entry name" value="ABC_ATPase"/>
    <property type="match status" value="1"/>
</dbReference>
<comment type="caution">
    <text evidence="2">The sequence shown here is derived from an EMBL/GenBank/DDBJ whole genome shotgun (WGS) entry which is preliminary data.</text>
</comment>
<dbReference type="GO" id="GO:0005524">
    <property type="term" value="F:ATP binding"/>
    <property type="evidence" value="ECO:0007669"/>
    <property type="project" value="UniProtKB-KW"/>
</dbReference>
<proteinExistence type="predicted"/>
<protein>
    <submittedName>
        <fullName evidence="2">ATP-binding protein</fullName>
    </submittedName>
</protein>
<evidence type="ECO:0000259" key="1">
    <source>
        <dbReference type="Pfam" id="PF13304"/>
    </source>
</evidence>
<dbReference type="PANTHER" id="PTHR43581:SF4">
    <property type="entry name" value="ATP_GTP PHOSPHATASE"/>
    <property type="match status" value="1"/>
</dbReference>
<name>A0ABR7MRP5_9FIRM</name>
<feature type="domain" description="ATPase AAA-type core" evidence="1">
    <location>
        <begin position="49"/>
        <end position="333"/>
    </location>
</feature>
<keyword evidence="2" id="KW-0547">Nucleotide-binding</keyword>
<dbReference type="InterPro" id="IPR051396">
    <property type="entry name" value="Bact_Antivir_Def_Nuclease"/>
</dbReference>
<evidence type="ECO:0000313" key="2">
    <source>
        <dbReference type="EMBL" id="MBC8556466.1"/>
    </source>
</evidence>
<dbReference type="Gene3D" id="3.40.50.300">
    <property type="entry name" value="P-loop containing nucleotide triphosphate hydrolases"/>
    <property type="match status" value="1"/>
</dbReference>
<dbReference type="Pfam" id="PF13304">
    <property type="entry name" value="AAA_21"/>
    <property type="match status" value="1"/>
</dbReference>
<accession>A0ABR7MRP5</accession>
<organism evidence="2 3">
    <name type="scientific">Jutongia hominis</name>
    <dbReference type="NCBI Taxonomy" id="2763664"/>
    <lineage>
        <taxon>Bacteria</taxon>
        <taxon>Bacillati</taxon>
        <taxon>Bacillota</taxon>
        <taxon>Clostridia</taxon>
        <taxon>Lachnospirales</taxon>
        <taxon>Lachnospiraceae</taxon>
        <taxon>Jutongia</taxon>
    </lineage>
</organism>
<dbReference type="RefSeq" id="WP_249302657.1">
    <property type="nucleotide sequence ID" value="NZ_JACRSW010000008.1"/>
</dbReference>
<dbReference type="InterPro" id="IPR027417">
    <property type="entry name" value="P-loop_NTPase"/>
</dbReference>
<dbReference type="InterPro" id="IPR003959">
    <property type="entry name" value="ATPase_AAA_core"/>
</dbReference>
<gene>
    <name evidence="2" type="ORF">H8700_01890</name>
</gene>
<dbReference type="Proteomes" id="UP000637513">
    <property type="component" value="Unassembled WGS sequence"/>
</dbReference>
<keyword evidence="3" id="KW-1185">Reference proteome</keyword>
<evidence type="ECO:0000313" key="3">
    <source>
        <dbReference type="Proteomes" id="UP000637513"/>
    </source>
</evidence>
<sequence length="592" mass="68223">MKQTSIEDKISTISRMKERGVFNNYIEYMVFPYYKNLVPGTKIDFAFPLTVLVGKNGSGKSSTLHALYGAPYWHSCSEFWFSTETDPIVETGGNGRNRFFYGYTENRNSGIKEVMKTRMKRGSKTKEDDPDYWETSKPIKRDGMIASKRNDPVKRDVIYIDFRAEVSAFDKIFHFSKGNLNEKKALLRSRSKYLNRLFNGEAMRFPGQPDDKVGTVIELSEDNRKIIGNILGKEYVNIKIAEHSLFKNIGTSIYVKTKTSSLYSEANAGSGEVAVIQLVKKIEDASEYSLILLDEPEVSIHPGAQEKLKMYLLDAIIRKKLQIVISTHSPILIKDMPNEAIKLYITNERGKFEVKGDINYQEAFFDLEESVDEKKVIFCEDFAAKKLIDNILIRIEKEQFFDVEYNPGGEKTLITKYLPSFTVHELFREKIFMILDGDMKTGYTFEEEKLTVVQQKDSTYLNNCVKSAYGTEVEVYVDGGAGGSRDDQKCDAYLRYLRYYNKNVYYLPDGLIPELILLESSYVEKEFSHVLKKYDSVDNFNAKKVICDISKEDYGNEDHINDVIARLAYKWSIEDGPKQIYFIKMLNEIFEK</sequence>
<dbReference type="PANTHER" id="PTHR43581">
    <property type="entry name" value="ATP/GTP PHOSPHATASE"/>
    <property type="match status" value="1"/>
</dbReference>
<dbReference type="SUPFAM" id="SSF52540">
    <property type="entry name" value="P-loop containing nucleoside triphosphate hydrolases"/>
    <property type="match status" value="1"/>
</dbReference>
<dbReference type="EMBL" id="JACRSW010000008">
    <property type="protein sequence ID" value="MBC8556466.1"/>
    <property type="molecule type" value="Genomic_DNA"/>
</dbReference>
<keyword evidence="2" id="KW-0067">ATP-binding</keyword>